<dbReference type="InterPro" id="IPR006572">
    <property type="entry name" value="Znf_DBF"/>
</dbReference>
<dbReference type="PROSITE" id="PS00778">
    <property type="entry name" value="HIS_ACID_PHOSPHAT_2"/>
    <property type="match status" value="1"/>
</dbReference>
<evidence type="ECO:0000256" key="1">
    <source>
        <dbReference type="ARBA" id="ARBA00004123"/>
    </source>
</evidence>
<dbReference type="GO" id="GO:0008270">
    <property type="term" value="F:zinc ion binding"/>
    <property type="evidence" value="ECO:0007669"/>
    <property type="project" value="UniProtKB-KW"/>
</dbReference>
<name>A0A061IK92_CRIGR</name>
<dbReference type="InterPro" id="IPR033379">
    <property type="entry name" value="Acid_Pase_AS"/>
</dbReference>
<evidence type="ECO:0000256" key="5">
    <source>
        <dbReference type="ARBA" id="ARBA00022737"/>
    </source>
</evidence>
<comment type="subunit">
    <text evidence="11">Forms a complex with CDC7. Note that CDC7 forms distinct complex either with DBF4A or DBF4B. Such complexes are stable upon replication stress. Interacts with MEN1, MCM2, ORC2, ORC4 and ORC6. Interacts (via IBM motifs) with PSIP1 (via IBD domain); phosphorylation increases its affinity for PSIP1.</text>
</comment>
<gene>
    <name evidence="15" type="ORF">H671_1g2509</name>
</gene>
<keyword evidence="8" id="KW-0539">Nucleus</keyword>
<dbReference type="FunFam" id="6.10.250.3410:FF:000001">
    <property type="entry name" value="Protein DBF4 homolog A"/>
    <property type="match status" value="1"/>
</dbReference>
<keyword evidence="3" id="KW-0235">DNA replication</keyword>
<evidence type="ECO:0000259" key="14">
    <source>
        <dbReference type="PROSITE" id="PS51265"/>
    </source>
</evidence>
<dbReference type="GO" id="GO:0043539">
    <property type="term" value="F:protein serine/threonine kinase activator activity"/>
    <property type="evidence" value="ECO:0007669"/>
    <property type="project" value="TreeGrafter"/>
</dbReference>
<evidence type="ECO:0000256" key="4">
    <source>
        <dbReference type="ARBA" id="ARBA00022723"/>
    </source>
</evidence>
<evidence type="ECO:0000256" key="11">
    <source>
        <dbReference type="ARBA" id="ARBA00061819"/>
    </source>
</evidence>
<dbReference type="InterPro" id="IPR038545">
    <property type="entry name" value="Znf_DBF_sf"/>
</dbReference>
<feature type="domain" description="DBF4-type" evidence="14">
    <location>
        <begin position="301"/>
        <end position="349"/>
    </location>
</feature>
<reference evidence="16" key="1">
    <citation type="journal article" date="2013" name="Nat. Biotechnol.">
        <title>Chinese hamster genome sequenced from sorted chromosomes.</title>
        <authorList>
            <person name="Brinkrolf K."/>
            <person name="Rupp O."/>
            <person name="Laux H."/>
            <person name="Kollin F."/>
            <person name="Ernst W."/>
            <person name="Linke B."/>
            <person name="Kofler R."/>
            <person name="Romand S."/>
            <person name="Hesse F."/>
            <person name="Budach W.E."/>
            <person name="Galosy S."/>
            <person name="Muller D."/>
            <person name="Noll T."/>
            <person name="Wienberg J."/>
            <person name="Jostock T."/>
            <person name="Leonard M."/>
            <person name="Grillari J."/>
            <person name="Tauch A."/>
            <person name="Goesmann A."/>
            <person name="Helk B."/>
            <person name="Mott J.E."/>
            <person name="Puhler A."/>
            <person name="Borth N."/>
        </authorList>
    </citation>
    <scope>NUCLEOTIDE SEQUENCE [LARGE SCALE GENOMIC DNA]</scope>
    <source>
        <strain evidence="16">17A/GY</strain>
    </source>
</reference>
<comment type="subcellular location">
    <subcellularLocation>
        <location evidence="1">Nucleus</location>
    </subcellularLocation>
</comment>
<keyword evidence="2" id="KW-0597">Phosphoprotein</keyword>
<evidence type="ECO:0000256" key="9">
    <source>
        <dbReference type="ARBA" id="ARBA00023306"/>
    </source>
</evidence>
<dbReference type="PROSITE" id="PS51265">
    <property type="entry name" value="ZF_DBF4"/>
    <property type="match status" value="1"/>
</dbReference>
<dbReference type="PANTHER" id="PTHR15375:SF22">
    <property type="entry name" value="PROTEIN DBF4 HOMOLOG A"/>
    <property type="match status" value="1"/>
</dbReference>
<keyword evidence="7" id="KW-0862">Zinc</keyword>
<feature type="region of interest" description="Disordered" evidence="13">
    <location>
        <begin position="1"/>
        <end position="35"/>
    </location>
</feature>
<dbReference type="Gene3D" id="2.10.50.40">
    <property type="match status" value="1"/>
</dbReference>
<keyword evidence="4" id="KW-0479">Metal-binding</keyword>
<dbReference type="AlphaFoldDB" id="A0A061IK92"/>
<evidence type="ECO:0000256" key="6">
    <source>
        <dbReference type="ARBA" id="ARBA00022771"/>
    </source>
</evidence>
<dbReference type="Gene3D" id="6.10.250.3410">
    <property type="entry name" value="DBF zinc finger"/>
    <property type="match status" value="1"/>
</dbReference>
<dbReference type="Proteomes" id="UP000030759">
    <property type="component" value="Unassembled WGS sequence"/>
</dbReference>
<evidence type="ECO:0000313" key="15">
    <source>
        <dbReference type="EMBL" id="ERE89210.1"/>
    </source>
</evidence>
<keyword evidence="5" id="KW-0677">Repeat</keyword>
<dbReference type="GO" id="GO:1901987">
    <property type="term" value="P:regulation of cell cycle phase transition"/>
    <property type="evidence" value="ECO:0007669"/>
    <property type="project" value="TreeGrafter"/>
</dbReference>
<evidence type="ECO:0000256" key="13">
    <source>
        <dbReference type="SAM" id="MobiDB-lite"/>
    </source>
</evidence>
<dbReference type="GO" id="GO:0031431">
    <property type="term" value="C:Dbf4-dependent protein kinase complex"/>
    <property type="evidence" value="ECO:0007669"/>
    <property type="project" value="TreeGrafter"/>
</dbReference>
<dbReference type="FunFam" id="2.10.50.40:FF:000001">
    <property type="entry name" value="Protein DBF4 homolog A"/>
    <property type="match status" value="1"/>
</dbReference>
<dbReference type="EMBL" id="KE664964">
    <property type="protein sequence ID" value="ERE89210.1"/>
    <property type="molecule type" value="Genomic_DNA"/>
</dbReference>
<evidence type="ECO:0000313" key="16">
    <source>
        <dbReference type="Proteomes" id="UP000030759"/>
    </source>
</evidence>
<organism evidence="15 16">
    <name type="scientific">Cricetulus griseus</name>
    <name type="common">Chinese hamster</name>
    <name type="synonym">Cricetulus barabensis griseus</name>
    <dbReference type="NCBI Taxonomy" id="10029"/>
    <lineage>
        <taxon>Eukaryota</taxon>
        <taxon>Metazoa</taxon>
        <taxon>Chordata</taxon>
        <taxon>Craniata</taxon>
        <taxon>Vertebrata</taxon>
        <taxon>Euteleostomi</taxon>
        <taxon>Mammalia</taxon>
        <taxon>Eutheria</taxon>
        <taxon>Euarchontoglires</taxon>
        <taxon>Glires</taxon>
        <taxon>Rodentia</taxon>
        <taxon>Myomorpha</taxon>
        <taxon>Muroidea</taxon>
        <taxon>Cricetidae</taxon>
        <taxon>Cricetinae</taxon>
        <taxon>Cricetulus</taxon>
    </lineage>
</organism>
<dbReference type="SMART" id="SM00586">
    <property type="entry name" value="ZnF_DBF"/>
    <property type="match status" value="1"/>
</dbReference>
<dbReference type="InterPro" id="IPR051590">
    <property type="entry name" value="Replication_Regulatory_Kinase"/>
</dbReference>
<keyword evidence="9" id="KW-0131">Cell cycle</keyword>
<protein>
    <recommendedName>
        <fullName evidence="10">Protein DBF4 homolog A</fullName>
    </recommendedName>
</protein>
<evidence type="ECO:0000256" key="3">
    <source>
        <dbReference type="ARBA" id="ARBA00022705"/>
    </source>
</evidence>
<dbReference type="GO" id="GO:0003676">
    <property type="term" value="F:nucleic acid binding"/>
    <property type="evidence" value="ECO:0007669"/>
    <property type="project" value="InterPro"/>
</dbReference>
<keyword evidence="6 12" id="KW-0863">Zinc-finger</keyword>
<dbReference type="GO" id="GO:0006260">
    <property type="term" value="P:DNA replication"/>
    <property type="evidence" value="ECO:0007669"/>
    <property type="project" value="UniProtKB-KW"/>
</dbReference>
<evidence type="ECO:0000256" key="8">
    <source>
        <dbReference type="ARBA" id="ARBA00023242"/>
    </source>
</evidence>
<dbReference type="Pfam" id="PF07535">
    <property type="entry name" value="zf-DBF"/>
    <property type="match status" value="1"/>
</dbReference>
<evidence type="ECO:0000256" key="12">
    <source>
        <dbReference type="PROSITE-ProRule" id="PRU00600"/>
    </source>
</evidence>
<evidence type="ECO:0000256" key="2">
    <source>
        <dbReference type="ARBA" id="ARBA00022553"/>
    </source>
</evidence>
<dbReference type="GO" id="GO:0010571">
    <property type="term" value="P:positive regulation of nuclear cell cycle DNA replication"/>
    <property type="evidence" value="ECO:0007669"/>
    <property type="project" value="TreeGrafter"/>
</dbReference>
<evidence type="ECO:0000256" key="10">
    <source>
        <dbReference type="ARBA" id="ARBA00040397"/>
    </source>
</evidence>
<feature type="region of interest" description="Disordered" evidence="13">
    <location>
        <begin position="265"/>
        <end position="293"/>
    </location>
</feature>
<feature type="region of interest" description="Disordered" evidence="13">
    <location>
        <begin position="98"/>
        <end position="132"/>
    </location>
</feature>
<feature type="compositionally biased region" description="Basic and acidic residues" evidence="13">
    <location>
        <begin position="20"/>
        <end position="35"/>
    </location>
</feature>
<feature type="compositionally biased region" description="Polar residues" evidence="13">
    <location>
        <begin position="113"/>
        <end position="129"/>
    </location>
</feature>
<dbReference type="PANTHER" id="PTHR15375">
    <property type="entry name" value="ACTIVATOR OF S-PHASE KINASE-RELATED"/>
    <property type="match status" value="1"/>
</dbReference>
<accession>A0A061IK92</accession>
<evidence type="ECO:0000256" key="7">
    <source>
        <dbReference type="ARBA" id="ARBA00022833"/>
    </source>
</evidence>
<proteinExistence type="predicted"/>
<sequence>MNLETMRIHSKAPLPGGIQDKNEKNRPSLKSLKTDNRLEKSKYKPLCGKIFYLDLPSITICEKLQKDIKDLGGRVEEFLSKDISYLVSNKKEAKYAQTLGQVSPVPSPESAYTAETTSPHPSHDGSSFKSPDRVCLSRGKLLAEKAVKDHDFIPANSILSNALTWGVKILHIDGKLLIFSPSFNKDIRYYIEQKKKELCSLKKSSTSVRDSGKKAGTTIQKARTGRLKKPFLKVEDVNRSYRPFYLQLTSVPSINYATHKPCSPFDIEKPSSVQKQAQPKPRPNTDGDKCGGTPVQLQLKEKRKKGYCECCLQKYEDLETHLLSEKHKNFAQSNQYQVVDDIVSKLVFDFVEYERDTPKKKRIKYSVGSFSSVSANVLKNTEPKEKLQLEPIFQKDMVESNGQLPEEIFQCEDIQKPEQRLVLASEPMSYSSTGLKGRDEKAASMLNASEPDIKQKFTQLPPCKNEQEGILDVSEHKLIINRNDLEQRVGDSVGVPRSCVQVSHLSPENSLPQPKLTADTTHFSAKDLQEKDLHFVFGHDSDLVTLNTSKEQLTVKAGTPSCGPQQPNECDTENTDNLPCGKIQRKVRLLLGQKKKNVDPSAELDKKRTEFLPMCEDRTCGSPVQSLLDLFQTSGEKSDFLGFTSYTENSGLCDVLDVWEDENSSSLLSTFFSSPSASTFIGF</sequence>